<feature type="transmembrane region" description="Helical" evidence="13">
    <location>
        <begin position="133"/>
        <end position="157"/>
    </location>
</feature>
<organism evidence="14 15">
    <name type="scientific">Actinoplanes utahensis</name>
    <dbReference type="NCBI Taxonomy" id="1869"/>
    <lineage>
        <taxon>Bacteria</taxon>
        <taxon>Bacillati</taxon>
        <taxon>Actinomycetota</taxon>
        <taxon>Actinomycetes</taxon>
        <taxon>Micromonosporales</taxon>
        <taxon>Micromonosporaceae</taxon>
        <taxon>Actinoplanes</taxon>
    </lineage>
</organism>
<dbReference type="PIRSF" id="PIRSF006603">
    <property type="entry name" value="DinF"/>
    <property type="match status" value="1"/>
</dbReference>
<dbReference type="NCBIfam" id="TIGR00797">
    <property type="entry name" value="matE"/>
    <property type="match status" value="1"/>
</dbReference>
<evidence type="ECO:0000256" key="9">
    <source>
        <dbReference type="ARBA" id="ARBA00022989"/>
    </source>
</evidence>
<dbReference type="GO" id="GO:0015297">
    <property type="term" value="F:antiporter activity"/>
    <property type="evidence" value="ECO:0007669"/>
    <property type="project" value="UniProtKB-KW"/>
</dbReference>
<evidence type="ECO:0000313" key="15">
    <source>
        <dbReference type="Proteomes" id="UP000054537"/>
    </source>
</evidence>
<feature type="transmembrane region" description="Helical" evidence="13">
    <location>
        <begin position="189"/>
        <end position="212"/>
    </location>
</feature>
<evidence type="ECO:0000256" key="3">
    <source>
        <dbReference type="ARBA" id="ARBA00010199"/>
    </source>
</evidence>
<evidence type="ECO:0000256" key="5">
    <source>
        <dbReference type="ARBA" id="ARBA00022448"/>
    </source>
</evidence>
<keyword evidence="5" id="KW-0813">Transport</keyword>
<evidence type="ECO:0000313" key="14">
    <source>
        <dbReference type="EMBL" id="KHD76832.1"/>
    </source>
</evidence>
<dbReference type="Proteomes" id="UP000054537">
    <property type="component" value="Unassembled WGS sequence"/>
</dbReference>
<evidence type="ECO:0000256" key="8">
    <source>
        <dbReference type="ARBA" id="ARBA00022692"/>
    </source>
</evidence>
<comment type="subcellular location">
    <subcellularLocation>
        <location evidence="2">Cell membrane</location>
        <topology evidence="2">Multi-pass membrane protein</topology>
    </subcellularLocation>
</comment>
<accession>A0A0A6X9S6</accession>
<keyword evidence="15" id="KW-1185">Reference proteome</keyword>
<dbReference type="PANTHER" id="PTHR43298">
    <property type="entry name" value="MULTIDRUG RESISTANCE PROTEIN NORM-RELATED"/>
    <property type="match status" value="1"/>
</dbReference>
<dbReference type="InterPro" id="IPR050222">
    <property type="entry name" value="MATE_MdtK"/>
</dbReference>
<evidence type="ECO:0000256" key="1">
    <source>
        <dbReference type="ARBA" id="ARBA00003408"/>
    </source>
</evidence>
<keyword evidence="10" id="KW-0406">Ion transport</keyword>
<evidence type="ECO:0000256" key="13">
    <source>
        <dbReference type="SAM" id="Phobius"/>
    </source>
</evidence>
<feature type="transmembrane region" description="Helical" evidence="13">
    <location>
        <begin position="278"/>
        <end position="299"/>
    </location>
</feature>
<evidence type="ECO:0000256" key="7">
    <source>
        <dbReference type="ARBA" id="ARBA00022475"/>
    </source>
</evidence>
<keyword evidence="9 13" id="KW-1133">Transmembrane helix</keyword>
<dbReference type="GO" id="GO:0042910">
    <property type="term" value="F:xenobiotic transmembrane transporter activity"/>
    <property type="evidence" value="ECO:0007669"/>
    <property type="project" value="InterPro"/>
</dbReference>
<feature type="transmembrane region" description="Helical" evidence="13">
    <location>
        <begin position="353"/>
        <end position="374"/>
    </location>
</feature>
<evidence type="ECO:0000256" key="6">
    <source>
        <dbReference type="ARBA" id="ARBA00022449"/>
    </source>
</evidence>
<dbReference type="PANTHER" id="PTHR43298:SF2">
    <property type="entry name" value="FMN_FAD EXPORTER YEEO-RELATED"/>
    <property type="match status" value="1"/>
</dbReference>
<dbReference type="eggNOG" id="COG0534">
    <property type="taxonomic scope" value="Bacteria"/>
</dbReference>
<evidence type="ECO:0000256" key="4">
    <source>
        <dbReference type="ARBA" id="ARBA00020268"/>
    </source>
</evidence>
<comment type="caution">
    <text evidence="14">The sequence shown here is derived from an EMBL/GenBank/DDBJ whole genome shotgun (WGS) entry which is preliminary data.</text>
</comment>
<keyword evidence="7" id="KW-1003">Cell membrane</keyword>
<keyword evidence="8 13" id="KW-0812">Transmembrane</keyword>
<feature type="transmembrane region" description="Helical" evidence="13">
    <location>
        <begin position="311"/>
        <end position="333"/>
    </location>
</feature>
<evidence type="ECO:0000256" key="12">
    <source>
        <dbReference type="ARBA" id="ARBA00031636"/>
    </source>
</evidence>
<dbReference type="GO" id="GO:0005886">
    <property type="term" value="C:plasma membrane"/>
    <property type="evidence" value="ECO:0007669"/>
    <property type="project" value="UniProtKB-SubCell"/>
</dbReference>
<dbReference type="STRING" id="1869.MB27_14945"/>
<proteinExistence type="inferred from homology"/>
<comment type="similarity">
    <text evidence="3">Belongs to the multi antimicrobial extrusion (MATE) (TC 2.A.66.1) family.</text>
</comment>
<feature type="transmembrane region" description="Helical" evidence="13">
    <location>
        <begin position="164"/>
        <end position="183"/>
    </location>
</feature>
<dbReference type="InterPro" id="IPR048279">
    <property type="entry name" value="MdtK-like"/>
</dbReference>
<feature type="transmembrane region" description="Helical" evidence="13">
    <location>
        <begin position="89"/>
        <end position="113"/>
    </location>
</feature>
<name>A0A0A6X9S6_ACTUT</name>
<reference evidence="14 15" key="1">
    <citation type="submission" date="2014-10" db="EMBL/GenBank/DDBJ databases">
        <title>Draft genome sequence of Actinoplanes utahensis NRRL 12052.</title>
        <authorList>
            <person name="Velasco-Bucheli B."/>
            <person name="del Cerro C."/>
            <person name="Hormigo D."/>
            <person name="Garcia J.L."/>
            <person name="Acebal C."/>
            <person name="Arroyo M."/>
            <person name="de la Mata I."/>
        </authorList>
    </citation>
    <scope>NUCLEOTIDE SEQUENCE [LARGE SCALE GENOMIC DNA]</scope>
    <source>
        <strain evidence="14 15">NRRL 12052</strain>
    </source>
</reference>
<sequence>MTDMTKGTVLRTVVAFAVPLTLANLLQQAYLLSDSIIVGRYLGAGALAAVGASQPLYYLLNAVFLGIGTAFTIRLARLKGGGETAGMPAVIRALTAFTLVWSVACMALAVLLAGPILGLMGIHGQLAEDSHEFLTVLSIGFVPMFGTAAISAFLRGLGDSKTPLYILTFSSLLNIVLVFVFVGPMGRGLAGAAFATVLASVASLVTGLVFVYRRYPVPWRGTDTTQSRRELTGAFRLGLPLASQHVFLAVGIMFYVGIVSPLGEPVLAGLTVVNRIELFTAMIFLDLSGALTAFVAQNLGRGDSGRIVRALREVVILAVGLTVVVSGAVIVLRTPVAAVFTTDPAVQTVIVDYILITYPFFVLYTVMVVIHGCLNGLGRTTVPLICTVLSFLVIRLPLSYLVRDGYGVHGVMWAVDVGWLAGLAYTLVAAHRHVPRPAGRQTAPSQA</sequence>
<evidence type="ECO:0000256" key="10">
    <source>
        <dbReference type="ARBA" id="ARBA00023065"/>
    </source>
</evidence>
<dbReference type="Pfam" id="PF01554">
    <property type="entry name" value="MatE"/>
    <property type="match status" value="2"/>
</dbReference>
<feature type="transmembrane region" description="Helical" evidence="13">
    <location>
        <begin position="410"/>
        <end position="430"/>
    </location>
</feature>
<feature type="transmembrane region" description="Helical" evidence="13">
    <location>
        <begin position="381"/>
        <end position="398"/>
    </location>
</feature>
<feature type="transmembrane region" description="Helical" evidence="13">
    <location>
        <begin position="57"/>
        <end position="77"/>
    </location>
</feature>
<keyword evidence="11 13" id="KW-0472">Membrane</keyword>
<dbReference type="AlphaFoldDB" id="A0A0A6X9S6"/>
<dbReference type="GO" id="GO:0006811">
    <property type="term" value="P:monoatomic ion transport"/>
    <property type="evidence" value="ECO:0007669"/>
    <property type="project" value="UniProtKB-KW"/>
</dbReference>
<protein>
    <recommendedName>
        <fullName evidence="4">Probable multidrug resistance protein NorM</fullName>
    </recommendedName>
    <alternativeName>
        <fullName evidence="12">Multidrug-efflux transporter</fullName>
    </alternativeName>
</protein>
<keyword evidence="6" id="KW-0050">Antiport</keyword>
<evidence type="ECO:0000256" key="11">
    <source>
        <dbReference type="ARBA" id="ARBA00023136"/>
    </source>
</evidence>
<dbReference type="EMBL" id="JRTT01000015">
    <property type="protein sequence ID" value="KHD76832.1"/>
    <property type="molecule type" value="Genomic_DNA"/>
</dbReference>
<dbReference type="OrthoDB" id="424472at2"/>
<comment type="function">
    <text evidence="1">Multidrug efflux pump.</text>
</comment>
<evidence type="ECO:0000256" key="2">
    <source>
        <dbReference type="ARBA" id="ARBA00004651"/>
    </source>
</evidence>
<feature type="transmembrane region" description="Helical" evidence="13">
    <location>
        <begin position="233"/>
        <end position="258"/>
    </location>
</feature>
<dbReference type="InterPro" id="IPR002528">
    <property type="entry name" value="MATE_fam"/>
</dbReference>
<gene>
    <name evidence="14" type="ORF">MB27_14945</name>
</gene>